<dbReference type="OrthoDB" id="1749817at2759"/>
<organism evidence="3 4">
    <name type="scientific">Arabis alpina</name>
    <name type="common">Alpine rock-cress</name>
    <dbReference type="NCBI Taxonomy" id="50452"/>
    <lineage>
        <taxon>Eukaryota</taxon>
        <taxon>Viridiplantae</taxon>
        <taxon>Streptophyta</taxon>
        <taxon>Embryophyta</taxon>
        <taxon>Tracheophyta</taxon>
        <taxon>Spermatophyta</taxon>
        <taxon>Magnoliopsida</taxon>
        <taxon>eudicotyledons</taxon>
        <taxon>Gunneridae</taxon>
        <taxon>Pentapetalae</taxon>
        <taxon>rosids</taxon>
        <taxon>malvids</taxon>
        <taxon>Brassicales</taxon>
        <taxon>Brassicaceae</taxon>
        <taxon>Arabideae</taxon>
        <taxon>Arabis</taxon>
    </lineage>
</organism>
<reference evidence="4" key="1">
    <citation type="journal article" date="2015" name="Nat. Plants">
        <title>Genome expansion of Arabis alpina linked with retrotransposition and reduced symmetric DNA methylation.</title>
        <authorList>
            <person name="Willing E.M."/>
            <person name="Rawat V."/>
            <person name="Mandakova T."/>
            <person name="Maumus F."/>
            <person name="James G.V."/>
            <person name="Nordstroem K.J."/>
            <person name="Becker C."/>
            <person name="Warthmann N."/>
            <person name="Chica C."/>
            <person name="Szarzynska B."/>
            <person name="Zytnicki M."/>
            <person name="Albani M.C."/>
            <person name="Kiefer C."/>
            <person name="Bergonzi S."/>
            <person name="Castaings L."/>
            <person name="Mateos J.L."/>
            <person name="Berns M.C."/>
            <person name="Bujdoso N."/>
            <person name="Piofczyk T."/>
            <person name="de Lorenzo L."/>
            <person name="Barrero-Sicilia C."/>
            <person name="Mateos I."/>
            <person name="Piednoel M."/>
            <person name="Hagmann J."/>
            <person name="Chen-Min-Tao R."/>
            <person name="Iglesias-Fernandez R."/>
            <person name="Schuster S.C."/>
            <person name="Alonso-Blanco C."/>
            <person name="Roudier F."/>
            <person name="Carbonero P."/>
            <person name="Paz-Ares J."/>
            <person name="Davis S.J."/>
            <person name="Pecinka A."/>
            <person name="Quesneville H."/>
            <person name="Colot V."/>
            <person name="Lysak M.A."/>
            <person name="Weigel D."/>
            <person name="Coupland G."/>
            <person name="Schneeberger K."/>
        </authorList>
    </citation>
    <scope>NUCLEOTIDE SEQUENCE [LARGE SCALE GENOMIC DNA]</scope>
    <source>
        <strain evidence="4">cv. Pajares</strain>
    </source>
</reference>
<evidence type="ECO:0000256" key="2">
    <source>
        <dbReference type="SAM" id="Phobius"/>
    </source>
</evidence>
<feature type="region of interest" description="Disordered" evidence="1">
    <location>
        <begin position="1"/>
        <end position="37"/>
    </location>
</feature>
<name>A0A087FYK1_ARAAL</name>
<dbReference type="EMBL" id="KL986300">
    <property type="protein sequence ID" value="KFK22703.1"/>
    <property type="molecule type" value="Genomic_DNA"/>
</dbReference>
<dbReference type="Gramene" id="KFK22703">
    <property type="protein sequence ID" value="KFK22703"/>
    <property type="gene ID" value="AALP_AAs73133U000100"/>
</dbReference>
<accession>A0A087FYK1</accession>
<sequence>MTKMNNQNEEEFTSFEPTEVDEDDEVAEDESSAGTAASTMRFTVRSGGLMFYKIRKNYKELFAEVGELKRYTVHFDRSGRSKAGHTTPTLFYLALGGSLLSYIYFAPPLK</sequence>
<keyword evidence="2" id="KW-0812">Transmembrane</keyword>
<evidence type="ECO:0000256" key="1">
    <source>
        <dbReference type="SAM" id="MobiDB-lite"/>
    </source>
</evidence>
<feature type="transmembrane region" description="Helical" evidence="2">
    <location>
        <begin position="90"/>
        <end position="107"/>
    </location>
</feature>
<keyword evidence="2" id="KW-0472">Membrane</keyword>
<keyword evidence="2" id="KW-1133">Transmembrane helix</keyword>
<feature type="compositionally biased region" description="Acidic residues" evidence="1">
    <location>
        <begin position="8"/>
        <end position="31"/>
    </location>
</feature>
<dbReference type="Proteomes" id="UP000029120">
    <property type="component" value="Unassembled WGS sequence"/>
</dbReference>
<protein>
    <submittedName>
        <fullName evidence="3">Uncharacterized protein</fullName>
    </submittedName>
</protein>
<keyword evidence="4" id="KW-1185">Reference proteome</keyword>
<evidence type="ECO:0000313" key="4">
    <source>
        <dbReference type="Proteomes" id="UP000029120"/>
    </source>
</evidence>
<proteinExistence type="predicted"/>
<dbReference type="AlphaFoldDB" id="A0A087FYK1"/>
<evidence type="ECO:0000313" key="3">
    <source>
        <dbReference type="EMBL" id="KFK22703.1"/>
    </source>
</evidence>
<feature type="non-terminal residue" evidence="3">
    <location>
        <position position="110"/>
    </location>
</feature>
<gene>
    <name evidence="3" type="ORF">AALP_AAs73133U000100</name>
</gene>